<dbReference type="InterPro" id="IPR005039">
    <property type="entry name" value="Ant_C"/>
</dbReference>
<dbReference type="GO" id="GO:0003677">
    <property type="term" value="F:DNA binding"/>
    <property type="evidence" value="ECO:0007669"/>
    <property type="project" value="InterPro"/>
</dbReference>
<protein>
    <submittedName>
        <fullName evidence="2">Transcriptional regulator</fullName>
    </submittedName>
</protein>
<feature type="domain" description="Antirepressor protein C-terminal" evidence="1">
    <location>
        <begin position="138"/>
        <end position="233"/>
    </location>
</feature>
<dbReference type="EMBL" id="KX228400">
    <property type="protein sequence ID" value="ANT45192.1"/>
    <property type="molecule type" value="Genomic_DNA"/>
</dbReference>
<gene>
    <name evidence="2" type="ORF">CDKM15_49</name>
</gene>
<evidence type="ECO:0000313" key="3">
    <source>
        <dbReference type="Proteomes" id="UP000266459"/>
    </source>
</evidence>
<dbReference type="Pfam" id="PF03374">
    <property type="entry name" value="ANT"/>
    <property type="match status" value="1"/>
</dbReference>
<keyword evidence="3" id="KW-1185">Reference proteome</keyword>
<reference evidence="2 3" key="1">
    <citation type="journal article" date="2016" name="Viruses">
        <title>Two Novel Myoviruses from the North of Iraq Reveal Insights into Clostridium difficile Phage Diversity and Biology.</title>
        <authorList>
            <person name="Rashid S.J."/>
            <person name="Barylski J."/>
            <person name="Hargreaves K.R."/>
            <person name="Millard A.A."/>
            <person name="Vinner G.K."/>
            <person name="Clokie M.R."/>
        </authorList>
    </citation>
    <scope>NUCLEOTIDE SEQUENCE [LARGE SCALE GENOMIC DNA]</scope>
</reference>
<proteinExistence type="predicted"/>
<dbReference type="NCBIfam" id="TIGR02681">
    <property type="entry name" value="phage_pRha"/>
    <property type="match status" value="1"/>
</dbReference>
<dbReference type="Proteomes" id="UP000266459">
    <property type="component" value="Segment"/>
</dbReference>
<dbReference type="Pfam" id="PF09669">
    <property type="entry name" value="Phage_pRha"/>
    <property type="match status" value="1"/>
</dbReference>
<evidence type="ECO:0000313" key="2">
    <source>
        <dbReference type="EMBL" id="ANT45192.1"/>
    </source>
</evidence>
<name>A0A3G1E3I7_9CAUD</name>
<organism evidence="2 3">
    <name type="scientific">Clostridium phage CDKM15</name>
    <dbReference type="NCBI Taxonomy" id="1868595"/>
    <lineage>
        <taxon>Viruses</taxon>
        <taxon>Duplodnaviria</taxon>
        <taxon>Heunggongvirae</taxon>
        <taxon>Uroviricota</taxon>
        <taxon>Caudoviricetes</taxon>
        <taxon>Colneyvirus</taxon>
        <taxon>Colneyvirus CDKM15</taxon>
    </lineage>
</organism>
<accession>A0A3G1E3I7</accession>
<dbReference type="InterPro" id="IPR014054">
    <property type="entry name" value="Phage_regulatory_Rha"/>
</dbReference>
<evidence type="ECO:0000259" key="1">
    <source>
        <dbReference type="Pfam" id="PF03374"/>
    </source>
</evidence>
<sequence length="250" mass="29481">MKNLTIIKQNNQFLVESREVAELIEKKHDNLLRDIRGYKKILEDSSNLKSQDFFIESTYINTQNKIQPCYLLTKKGCDMVANKMTGEKGIIFTAIYVTKFEEMERELKEQQPKLPTTYKEALQQLLIEVEEKEQLQLENQVMKPKADYFDALVERNLLTNIRDTAKELGVKEKTFVLWLIEKKYCYRDLKGKIKPYSNKMQYFELKEFTTPYGHSDTQTLINPKGREAFRLLLIKDGLVKEKEYQITLLG</sequence>